<dbReference type="EMBL" id="SWKV01000059">
    <property type="protein sequence ID" value="KAF3035320.1"/>
    <property type="molecule type" value="Genomic_DNA"/>
</dbReference>
<gene>
    <name evidence="2" type="ORF">E8E12_005081</name>
</gene>
<keyword evidence="3" id="KW-1185">Reference proteome</keyword>
<dbReference type="Proteomes" id="UP000758155">
    <property type="component" value="Unassembled WGS sequence"/>
</dbReference>
<dbReference type="PANTHER" id="PTHR24148">
    <property type="entry name" value="ANKYRIN REPEAT DOMAIN-CONTAINING PROTEIN 39 HOMOLOG-RELATED"/>
    <property type="match status" value="1"/>
</dbReference>
<dbReference type="OrthoDB" id="2157530at2759"/>
<protein>
    <recommendedName>
        <fullName evidence="1">Heterokaryon incompatibility domain-containing protein</fullName>
    </recommendedName>
</protein>
<evidence type="ECO:0000259" key="1">
    <source>
        <dbReference type="Pfam" id="PF06985"/>
    </source>
</evidence>
<dbReference type="Pfam" id="PF06985">
    <property type="entry name" value="HET"/>
    <property type="match status" value="1"/>
</dbReference>
<organism evidence="2 3">
    <name type="scientific">Didymella heteroderae</name>
    <dbReference type="NCBI Taxonomy" id="1769908"/>
    <lineage>
        <taxon>Eukaryota</taxon>
        <taxon>Fungi</taxon>
        <taxon>Dikarya</taxon>
        <taxon>Ascomycota</taxon>
        <taxon>Pezizomycotina</taxon>
        <taxon>Dothideomycetes</taxon>
        <taxon>Pleosporomycetidae</taxon>
        <taxon>Pleosporales</taxon>
        <taxon>Pleosporineae</taxon>
        <taxon>Didymellaceae</taxon>
        <taxon>Didymella</taxon>
    </lineage>
</organism>
<dbReference type="PANTHER" id="PTHR24148:SF64">
    <property type="entry name" value="HETEROKARYON INCOMPATIBILITY DOMAIN-CONTAINING PROTEIN"/>
    <property type="match status" value="1"/>
</dbReference>
<dbReference type="InterPro" id="IPR052895">
    <property type="entry name" value="HetReg/Transcr_Mod"/>
</dbReference>
<proteinExistence type="predicted"/>
<dbReference type="AlphaFoldDB" id="A0A9P4WL81"/>
<dbReference type="InterPro" id="IPR010730">
    <property type="entry name" value="HET"/>
</dbReference>
<reference evidence="2" key="1">
    <citation type="submission" date="2019-04" db="EMBL/GenBank/DDBJ databases">
        <title>Sequencing of skin fungus with MAO and IRED activity.</title>
        <authorList>
            <person name="Marsaioli A.J."/>
            <person name="Bonatto J.M.C."/>
            <person name="Reis Junior O."/>
        </authorList>
    </citation>
    <scope>NUCLEOTIDE SEQUENCE</scope>
    <source>
        <strain evidence="2">28M1</strain>
    </source>
</reference>
<sequence length="417" mass="46663">MSFRNPALDCTPYQYEALPDGSVRLVTLFPETTGTRLAATIKVVPLVAVDTFRRLKIPYYEALSYTWGTPFIDDYLYVDQKNYLSIGANLSAALRRLRHIDRPRTLWVDALSIHQKDHIERAQQVSIMKEVYNGADKVVIFIGLEEHGSDEAMACVADVNDLRDKIFGILGLMDNASPYFKLIDHTSPVHSMYSSVAHQVIQDSGSLKILSAAGHGYLDVFNRNIRGLDLPSWVPDWSIPRPATSLTLGKTFVEPFEAGGRQSCVRINYQSWQPRILSAIGMVVGSVREVSEKARIGYVPSELERQKVEISILQKWFDVDLRANASDETFLDTISASPRGAVSAPTEETLLTPWPQPWEDGDTSWQRWYSSPLSRRVSSIIRYRRLFICGKDSVGLGPENLSKGDVVVALLGGPVPF</sequence>
<evidence type="ECO:0000313" key="3">
    <source>
        <dbReference type="Proteomes" id="UP000758155"/>
    </source>
</evidence>
<evidence type="ECO:0000313" key="2">
    <source>
        <dbReference type="EMBL" id="KAF3035320.1"/>
    </source>
</evidence>
<comment type="caution">
    <text evidence="2">The sequence shown here is derived from an EMBL/GenBank/DDBJ whole genome shotgun (WGS) entry which is preliminary data.</text>
</comment>
<name>A0A9P4WL81_9PLEO</name>
<accession>A0A9P4WL81</accession>
<feature type="domain" description="Heterokaryon incompatibility" evidence="1">
    <location>
        <begin position="60"/>
        <end position="155"/>
    </location>
</feature>